<comment type="caution">
    <text evidence="1">The sequence shown here is derived from an EMBL/GenBank/DDBJ whole genome shotgun (WGS) entry which is preliminary data.</text>
</comment>
<dbReference type="InterPro" id="IPR029069">
    <property type="entry name" value="HotDog_dom_sf"/>
</dbReference>
<dbReference type="SUPFAM" id="SSF54637">
    <property type="entry name" value="Thioesterase/thiol ester dehydrase-isomerase"/>
    <property type="match status" value="1"/>
</dbReference>
<dbReference type="PANTHER" id="PTHR28152:SF1">
    <property type="entry name" value="HYDROXYACYL-THIOESTER DEHYDRATASE TYPE 2, MITOCHONDRIAL"/>
    <property type="match status" value="1"/>
</dbReference>
<dbReference type="Proteomes" id="UP000013776">
    <property type="component" value="Unassembled WGS sequence"/>
</dbReference>
<protein>
    <recommendedName>
        <fullName evidence="3">N-terminal of MaoC-like dehydratase domain-containing protein</fullName>
    </recommendedName>
</protein>
<dbReference type="STRING" id="1097556.R4XCE4"/>
<dbReference type="OrthoDB" id="3257538at2759"/>
<organism evidence="1 2">
    <name type="scientific">Taphrina deformans (strain PYCC 5710 / ATCC 11124 / CBS 356.35 / IMI 108563 / JCM 9778 / NBRC 8474)</name>
    <name type="common">Peach leaf curl fungus</name>
    <name type="synonym">Lalaria deformans</name>
    <dbReference type="NCBI Taxonomy" id="1097556"/>
    <lineage>
        <taxon>Eukaryota</taxon>
        <taxon>Fungi</taxon>
        <taxon>Dikarya</taxon>
        <taxon>Ascomycota</taxon>
        <taxon>Taphrinomycotina</taxon>
        <taxon>Taphrinomycetes</taxon>
        <taxon>Taphrinales</taxon>
        <taxon>Taphrinaceae</taxon>
        <taxon>Taphrina</taxon>
    </lineage>
</organism>
<evidence type="ECO:0000313" key="1">
    <source>
        <dbReference type="EMBL" id="CCG82041.1"/>
    </source>
</evidence>
<dbReference type="eggNOG" id="ENOG502S5QU">
    <property type="taxonomic scope" value="Eukaryota"/>
</dbReference>
<evidence type="ECO:0008006" key="3">
    <source>
        <dbReference type="Google" id="ProtNLM"/>
    </source>
</evidence>
<dbReference type="AlphaFoldDB" id="R4XCE4"/>
<dbReference type="InterPro" id="IPR052741">
    <property type="entry name" value="Mitochondrial_HTD2"/>
</dbReference>
<sequence length="260" mass="29987">MVSRQACGRMKYDEDLKSWVELQQRPTIEQNRGLMHHSLLGSIRELEETPSSHQLKLLKVSLQEYTARQNSIVQDDTALECGEHFLFWNDHTSEISFDTPIKPEIYLQKDGYHNAQAPPDHLWTHRLWTAGSMIFHHDVLLNVPATCSEQVTNIEAVDSVSCRITTQRQITQAGMVKLTEFRTLTYTNRDLQDRTSRLATPAALNSVITRFTPSRTLIMRYSALTSNSHRIHYDRDYALKQEGYRDVLIRCGITAIHYGL</sequence>
<proteinExistence type="predicted"/>
<dbReference type="GO" id="GO:0019171">
    <property type="term" value="F:(3R)-hydroxyacyl-[acyl-carrier-protein] dehydratase activity"/>
    <property type="evidence" value="ECO:0007669"/>
    <property type="project" value="TreeGrafter"/>
</dbReference>
<gene>
    <name evidence="1" type="ORF">TAPDE_001967</name>
</gene>
<evidence type="ECO:0000313" key="2">
    <source>
        <dbReference type="Proteomes" id="UP000013776"/>
    </source>
</evidence>
<name>R4XCE4_TAPDE</name>
<keyword evidence="2" id="KW-1185">Reference proteome</keyword>
<accession>R4XCE4</accession>
<reference evidence="1 2" key="1">
    <citation type="journal article" date="2013" name="MBio">
        <title>Genome sequencing of the plant pathogen Taphrina deformans, the causal agent of peach leaf curl.</title>
        <authorList>
            <person name="Cisse O.H."/>
            <person name="Almeida J.M.G.C.F."/>
            <person name="Fonseca A."/>
            <person name="Kumar A.A."/>
            <person name="Salojaervi J."/>
            <person name="Overmyer K."/>
            <person name="Hauser P.M."/>
            <person name="Pagni M."/>
        </authorList>
    </citation>
    <scope>NUCLEOTIDE SEQUENCE [LARGE SCALE GENOMIC DNA]</scope>
    <source>
        <strain evidence="2">PYCC 5710 / ATCC 11124 / CBS 356.35 / IMI 108563 / JCM 9778 / NBRC 8474</strain>
    </source>
</reference>
<dbReference type="EMBL" id="CAHR02000068">
    <property type="protein sequence ID" value="CCG82041.1"/>
    <property type="molecule type" value="Genomic_DNA"/>
</dbReference>
<dbReference type="VEuPathDB" id="FungiDB:TAPDE_001967"/>
<dbReference type="PANTHER" id="PTHR28152">
    <property type="entry name" value="HYDROXYACYL-THIOESTER DEHYDRATASE TYPE 2, MITOCHONDRIAL"/>
    <property type="match status" value="1"/>
</dbReference>
<dbReference type="GO" id="GO:0005739">
    <property type="term" value="C:mitochondrion"/>
    <property type="evidence" value="ECO:0007669"/>
    <property type="project" value="TreeGrafter"/>
</dbReference>